<dbReference type="Proteomes" id="UP000276133">
    <property type="component" value="Unassembled WGS sequence"/>
</dbReference>
<name>A0A3M7SKU6_BRAPC</name>
<evidence type="ECO:0000313" key="1">
    <source>
        <dbReference type="EMBL" id="RNA36325.1"/>
    </source>
</evidence>
<dbReference type="EMBL" id="REGN01001203">
    <property type="protein sequence ID" value="RNA36325.1"/>
    <property type="molecule type" value="Genomic_DNA"/>
</dbReference>
<comment type="caution">
    <text evidence="1">The sequence shown here is derived from an EMBL/GenBank/DDBJ whole genome shotgun (WGS) entry which is preliminary data.</text>
</comment>
<sequence>MSKINYVIKKKNKIDQKLKNLINKNINIKNLKALLLQANALICNNITCWMNKSLYNMGSMVRFPRDKTHWVEDSSSSSIIKIILE</sequence>
<keyword evidence="2" id="KW-1185">Reference proteome</keyword>
<gene>
    <name evidence="1" type="ORF">BpHYR1_010713</name>
</gene>
<organism evidence="1 2">
    <name type="scientific">Brachionus plicatilis</name>
    <name type="common">Marine rotifer</name>
    <name type="synonym">Brachionus muelleri</name>
    <dbReference type="NCBI Taxonomy" id="10195"/>
    <lineage>
        <taxon>Eukaryota</taxon>
        <taxon>Metazoa</taxon>
        <taxon>Spiralia</taxon>
        <taxon>Gnathifera</taxon>
        <taxon>Rotifera</taxon>
        <taxon>Eurotatoria</taxon>
        <taxon>Monogononta</taxon>
        <taxon>Pseudotrocha</taxon>
        <taxon>Ploima</taxon>
        <taxon>Brachionidae</taxon>
        <taxon>Brachionus</taxon>
    </lineage>
</organism>
<accession>A0A3M7SKU6</accession>
<evidence type="ECO:0000313" key="2">
    <source>
        <dbReference type="Proteomes" id="UP000276133"/>
    </source>
</evidence>
<protein>
    <submittedName>
        <fullName evidence="1">Uncharacterized protein</fullName>
    </submittedName>
</protein>
<reference evidence="1 2" key="1">
    <citation type="journal article" date="2018" name="Sci. Rep.">
        <title>Genomic signatures of local adaptation to the degree of environmental predictability in rotifers.</title>
        <authorList>
            <person name="Franch-Gras L."/>
            <person name="Hahn C."/>
            <person name="Garcia-Roger E.M."/>
            <person name="Carmona M.J."/>
            <person name="Serra M."/>
            <person name="Gomez A."/>
        </authorList>
    </citation>
    <scope>NUCLEOTIDE SEQUENCE [LARGE SCALE GENOMIC DNA]</scope>
    <source>
        <strain evidence="1">HYR1</strain>
    </source>
</reference>
<proteinExistence type="predicted"/>
<dbReference type="AlphaFoldDB" id="A0A3M7SKU6"/>